<accession>A0A0A2AI29</accession>
<sequence>MKEFLKELWQNHHDPTHAAYGVGGLIVLLIIYNRLLNKFQ</sequence>
<evidence type="ECO:0000313" key="2">
    <source>
        <dbReference type="EMBL" id="KGG00477.1"/>
    </source>
</evidence>
<reference evidence="3" key="1">
    <citation type="journal article" date="2014" name="Sci. Data">
        <title>Genomes of diverse isolates of the marine cyanobacterium Prochlorococcus.</title>
        <authorList>
            <person name="Biller S."/>
            <person name="Berube P."/>
            <person name="Thompson J."/>
            <person name="Kelly L."/>
            <person name="Roggensack S."/>
            <person name="Awad L."/>
            <person name="Roache-Johnson K."/>
            <person name="Ding H."/>
            <person name="Giovannoni S.J."/>
            <person name="Moore L.R."/>
            <person name="Chisholm S.W."/>
        </authorList>
    </citation>
    <scope>NUCLEOTIDE SEQUENCE [LARGE SCALE GENOMIC DNA]</scope>
    <source>
        <strain evidence="3">MIT 9314</strain>
    </source>
</reference>
<gene>
    <name evidence="2" type="ORF">EU98_2009</name>
</gene>
<feature type="transmembrane region" description="Helical" evidence="1">
    <location>
        <begin position="18"/>
        <end position="36"/>
    </location>
</feature>
<comment type="caution">
    <text evidence="2">The sequence shown here is derived from an EMBL/GenBank/DDBJ whole genome shotgun (WGS) entry which is preliminary data.</text>
</comment>
<protein>
    <submittedName>
        <fullName evidence="2">Uncharacterized protein</fullName>
    </submittedName>
</protein>
<keyword evidence="1" id="KW-0472">Membrane</keyword>
<evidence type="ECO:0000313" key="3">
    <source>
        <dbReference type="Proteomes" id="UP000030533"/>
    </source>
</evidence>
<dbReference type="Proteomes" id="UP000030533">
    <property type="component" value="Unassembled WGS sequence"/>
</dbReference>
<dbReference type="EMBL" id="JNAO01000013">
    <property type="protein sequence ID" value="KGG00477.1"/>
    <property type="molecule type" value="Genomic_DNA"/>
</dbReference>
<evidence type="ECO:0000256" key="1">
    <source>
        <dbReference type="SAM" id="Phobius"/>
    </source>
</evidence>
<proteinExistence type="predicted"/>
<dbReference type="AlphaFoldDB" id="A0A0A2AI29"/>
<keyword evidence="1" id="KW-1133">Transmembrane helix</keyword>
<organism evidence="2 3">
    <name type="scientific">Prochlorococcus marinus str. MIT 9314</name>
    <dbReference type="NCBI Taxonomy" id="167548"/>
    <lineage>
        <taxon>Bacteria</taxon>
        <taxon>Bacillati</taxon>
        <taxon>Cyanobacteriota</taxon>
        <taxon>Cyanophyceae</taxon>
        <taxon>Synechococcales</taxon>
        <taxon>Prochlorococcaceae</taxon>
        <taxon>Prochlorococcus</taxon>
    </lineage>
</organism>
<keyword evidence="1" id="KW-0812">Transmembrane</keyword>
<name>A0A0A2AI29_PROMR</name>